<evidence type="ECO:0000256" key="1">
    <source>
        <dbReference type="SAM" id="MobiDB-lite"/>
    </source>
</evidence>
<feature type="compositionally biased region" description="Basic and acidic residues" evidence="1">
    <location>
        <begin position="398"/>
        <end position="408"/>
    </location>
</feature>
<dbReference type="PROSITE" id="PS51318">
    <property type="entry name" value="TAT"/>
    <property type="match status" value="1"/>
</dbReference>
<dbReference type="SUPFAM" id="SSF56601">
    <property type="entry name" value="beta-lactamase/transpeptidase-like"/>
    <property type="match status" value="1"/>
</dbReference>
<dbReference type="InterPro" id="IPR021860">
    <property type="entry name" value="Peptidase_S12_Pab87-rel_C"/>
</dbReference>
<feature type="region of interest" description="Disordered" evidence="1">
    <location>
        <begin position="398"/>
        <end position="427"/>
    </location>
</feature>
<name>A0ABW8EG94_STRT5</name>
<sequence>MPHKVRRRGIAAAAGFALAAGAVAAAPSPSPGGFDVARALDTLDAQVQEGMRRTGVPGVSVAVVHDDKVVYLKGFGVRSTEAPGGKVGPDTVFQLASVSKPVASTVLAQALGADGFDAPLKGVTLKDPWVSAHVTAADLLSHRSGLPDHAGDLLEDLGYDQSYILSHLRYEPLSPFRTSYAYTNFGFTAAAEAAAKAKGVPWSRLSEDLLYAPAGMNSTSSRFSDYQNAADRALTHVKTEDGTWKPRHVRNADAQTAAGGVSSNARDMARWLRLQLNGGKIDGRQVVNAEGLAETHVPHSISQPPPEPGAQPGYYGLGWNVRYDDQGRLRLSHSGAFALGTNTSVTLVPAEKLAIAVLTNGAPTGLPDTIALNFFDTAEHGKPSRDWLPVVAKSYEEQLGEGRSETDYAKPPADPQPARPDSAYTGTYTNPYYGRATVTGTSGGGLVLRLGPAPQNYPLTHYSGDTFSFETAGENAIGRTGVTFTDGRMRVEYLDANGLGTFEKAGRGSGPEAGPQ</sequence>
<keyword evidence="5" id="KW-0378">Hydrolase</keyword>
<evidence type="ECO:0000259" key="3">
    <source>
        <dbReference type="Pfam" id="PF00144"/>
    </source>
</evidence>
<keyword evidence="2" id="KW-0732">Signal</keyword>
<evidence type="ECO:0000313" key="5">
    <source>
        <dbReference type="EMBL" id="MFJ2822279.1"/>
    </source>
</evidence>
<dbReference type="PANTHER" id="PTHR46825">
    <property type="entry name" value="D-ALANYL-D-ALANINE-CARBOXYPEPTIDASE/ENDOPEPTIDASE AMPH"/>
    <property type="match status" value="1"/>
</dbReference>
<reference evidence="5 6" key="1">
    <citation type="submission" date="2024-10" db="EMBL/GenBank/DDBJ databases">
        <title>The Natural Products Discovery Center: Release of the First 8490 Sequenced Strains for Exploring Actinobacteria Biosynthetic Diversity.</title>
        <authorList>
            <person name="Kalkreuter E."/>
            <person name="Kautsar S.A."/>
            <person name="Yang D."/>
            <person name="Bader C.D."/>
            <person name="Teijaro C.N."/>
            <person name="Fluegel L."/>
            <person name="Davis C.M."/>
            <person name="Simpson J.R."/>
            <person name="Lauterbach L."/>
            <person name="Steele A.D."/>
            <person name="Gui C."/>
            <person name="Meng S."/>
            <person name="Li G."/>
            <person name="Viehrig K."/>
            <person name="Ye F."/>
            <person name="Su P."/>
            <person name="Kiefer A.F."/>
            <person name="Nichols A."/>
            <person name="Cepeda A.J."/>
            <person name="Yan W."/>
            <person name="Fan B."/>
            <person name="Jiang Y."/>
            <person name="Adhikari A."/>
            <person name="Zheng C.-J."/>
            <person name="Schuster L."/>
            <person name="Cowan T.M."/>
            <person name="Smanski M.J."/>
            <person name="Chevrette M.G."/>
            <person name="De Carvalho L.P.S."/>
            <person name="Shen B."/>
        </authorList>
    </citation>
    <scope>NUCLEOTIDE SEQUENCE [LARGE SCALE GENOMIC DNA]</scope>
    <source>
        <strain evidence="5 6">NPDC087220</strain>
    </source>
</reference>
<feature type="chain" id="PRO_5045656260" evidence="2">
    <location>
        <begin position="26"/>
        <end position="516"/>
    </location>
</feature>
<keyword evidence="6" id="KW-1185">Reference proteome</keyword>
<feature type="domain" description="Peptidase S12 Pab87-related C-terminal" evidence="4">
    <location>
        <begin position="411"/>
        <end position="485"/>
    </location>
</feature>
<dbReference type="InterPro" id="IPR012338">
    <property type="entry name" value="Beta-lactam/transpept-like"/>
</dbReference>
<feature type="domain" description="Beta-lactamase-related" evidence="3">
    <location>
        <begin position="43"/>
        <end position="364"/>
    </location>
</feature>
<organism evidence="5 6">
    <name type="scientific">Streptomyces toxytricini</name>
    <name type="common">Actinomyces toxytricini</name>
    <dbReference type="NCBI Taxonomy" id="67369"/>
    <lineage>
        <taxon>Bacteria</taxon>
        <taxon>Bacillati</taxon>
        <taxon>Actinomycetota</taxon>
        <taxon>Actinomycetes</taxon>
        <taxon>Kitasatosporales</taxon>
        <taxon>Streptomycetaceae</taxon>
        <taxon>Streptomyces</taxon>
    </lineage>
</organism>
<dbReference type="InterPro" id="IPR001466">
    <property type="entry name" value="Beta-lactam-related"/>
</dbReference>
<dbReference type="InterPro" id="IPR050491">
    <property type="entry name" value="AmpC-like"/>
</dbReference>
<evidence type="ECO:0000256" key="2">
    <source>
        <dbReference type="SAM" id="SignalP"/>
    </source>
</evidence>
<dbReference type="RefSeq" id="WP_402380676.1">
    <property type="nucleotide sequence ID" value="NZ_JBIUYY010000005.1"/>
</dbReference>
<dbReference type="PANTHER" id="PTHR46825:SF15">
    <property type="entry name" value="BETA-LACTAMASE-RELATED DOMAIN-CONTAINING PROTEIN"/>
    <property type="match status" value="1"/>
</dbReference>
<protein>
    <submittedName>
        <fullName evidence="5">Serine hydrolase</fullName>
    </submittedName>
</protein>
<feature type="signal peptide" evidence="2">
    <location>
        <begin position="1"/>
        <end position="25"/>
    </location>
</feature>
<comment type="caution">
    <text evidence="5">The sequence shown here is derived from an EMBL/GenBank/DDBJ whole genome shotgun (WGS) entry which is preliminary data.</text>
</comment>
<evidence type="ECO:0000259" key="4">
    <source>
        <dbReference type="Pfam" id="PF11954"/>
    </source>
</evidence>
<dbReference type="Pfam" id="PF00144">
    <property type="entry name" value="Beta-lactamase"/>
    <property type="match status" value="1"/>
</dbReference>
<dbReference type="Gene3D" id="3.40.710.10">
    <property type="entry name" value="DD-peptidase/beta-lactamase superfamily"/>
    <property type="match status" value="1"/>
</dbReference>
<gene>
    <name evidence="5" type="ORF">ACIO7M_14315</name>
</gene>
<dbReference type="Proteomes" id="UP001617351">
    <property type="component" value="Unassembled WGS sequence"/>
</dbReference>
<proteinExistence type="predicted"/>
<evidence type="ECO:0000313" key="6">
    <source>
        <dbReference type="Proteomes" id="UP001617351"/>
    </source>
</evidence>
<dbReference type="Pfam" id="PF11954">
    <property type="entry name" value="DUF3471"/>
    <property type="match status" value="1"/>
</dbReference>
<accession>A0ABW8EG94</accession>
<dbReference type="EMBL" id="JBIUYY010000005">
    <property type="protein sequence ID" value="MFJ2822279.1"/>
    <property type="molecule type" value="Genomic_DNA"/>
</dbReference>
<dbReference type="Gene3D" id="2.40.128.600">
    <property type="match status" value="1"/>
</dbReference>
<dbReference type="InterPro" id="IPR006311">
    <property type="entry name" value="TAT_signal"/>
</dbReference>
<dbReference type="GO" id="GO:0016787">
    <property type="term" value="F:hydrolase activity"/>
    <property type="evidence" value="ECO:0007669"/>
    <property type="project" value="UniProtKB-KW"/>
</dbReference>